<feature type="compositionally biased region" description="Basic and acidic residues" evidence="1">
    <location>
        <begin position="64"/>
        <end position="76"/>
    </location>
</feature>
<dbReference type="AlphaFoldDB" id="A0A7S3V1E5"/>
<protein>
    <submittedName>
        <fullName evidence="2">Uncharacterized protein</fullName>
    </submittedName>
</protein>
<gene>
    <name evidence="2" type="ORF">ASTO00021_LOCUS15766</name>
</gene>
<evidence type="ECO:0000256" key="1">
    <source>
        <dbReference type="SAM" id="MobiDB-lite"/>
    </source>
</evidence>
<sequence length="208" mass="24117">MEAKTRKRGVDILNGELSACRIGVTPGVQSFRPSRNRNKHGSLGDERDEQEVTIKPYKIVSTRRKSELDLLDEKSKGCQRSSNPGPLEALWRKRSSSMSPNPKVERVIFEEGESVESMLKKFEQLNTLSEEKFGFEELKRDKASFEKRRQEEYSQRYSQQSSPFNRKKLKHVASTRRIVKGDDCTEHNYSYKPGFFSKKLLFLNKAFS</sequence>
<dbReference type="EMBL" id="HBIN01020614">
    <property type="protein sequence ID" value="CAE0445762.1"/>
    <property type="molecule type" value="Transcribed_RNA"/>
</dbReference>
<feature type="region of interest" description="Disordered" evidence="1">
    <location>
        <begin position="24"/>
        <end position="96"/>
    </location>
</feature>
<evidence type="ECO:0000313" key="2">
    <source>
        <dbReference type="EMBL" id="CAE0445762.1"/>
    </source>
</evidence>
<feature type="region of interest" description="Disordered" evidence="1">
    <location>
        <begin position="145"/>
        <end position="169"/>
    </location>
</feature>
<accession>A0A7S3V1E5</accession>
<feature type="compositionally biased region" description="Basic and acidic residues" evidence="1">
    <location>
        <begin position="145"/>
        <end position="154"/>
    </location>
</feature>
<reference evidence="2" key="1">
    <citation type="submission" date="2021-01" db="EMBL/GenBank/DDBJ databases">
        <authorList>
            <person name="Corre E."/>
            <person name="Pelletier E."/>
            <person name="Niang G."/>
            <person name="Scheremetjew M."/>
            <person name="Finn R."/>
            <person name="Kale V."/>
            <person name="Holt S."/>
            <person name="Cochrane G."/>
            <person name="Meng A."/>
            <person name="Brown T."/>
            <person name="Cohen L."/>
        </authorList>
    </citation>
    <scope>NUCLEOTIDE SEQUENCE</scope>
    <source>
        <strain evidence="2">GSBS06</strain>
    </source>
</reference>
<proteinExistence type="predicted"/>
<name>A0A7S3V1E5_9STRA</name>
<organism evidence="2">
    <name type="scientific">Aplanochytrium stocchinoi</name>
    <dbReference type="NCBI Taxonomy" id="215587"/>
    <lineage>
        <taxon>Eukaryota</taxon>
        <taxon>Sar</taxon>
        <taxon>Stramenopiles</taxon>
        <taxon>Bigyra</taxon>
        <taxon>Labyrinthulomycetes</taxon>
        <taxon>Thraustochytrida</taxon>
        <taxon>Thraustochytriidae</taxon>
        <taxon>Aplanochytrium</taxon>
    </lineage>
</organism>